<dbReference type="Proteomes" id="UP000887575">
    <property type="component" value="Unassembled WGS sequence"/>
</dbReference>
<dbReference type="PANTHER" id="PTHR24379">
    <property type="entry name" value="KRAB AND ZINC FINGER DOMAIN-CONTAINING"/>
    <property type="match status" value="1"/>
</dbReference>
<evidence type="ECO:0000256" key="2">
    <source>
        <dbReference type="ARBA" id="ARBA00022737"/>
    </source>
</evidence>
<dbReference type="WBParaSite" id="MBELARI_LOCUS4973">
    <property type="protein sequence ID" value="MBELARI_LOCUS4973"/>
    <property type="gene ID" value="MBELARI_LOCUS4973"/>
</dbReference>
<accession>A0AAF3FD99</accession>
<dbReference type="GO" id="GO:0008270">
    <property type="term" value="F:zinc ion binding"/>
    <property type="evidence" value="ECO:0007669"/>
    <property type="project" value="UniProtKB-KW"/>
</dbReference>
<evidence type="ECO:0000256" key="5">
    <source>
        <dbReference type="PROSITE-ProRule" id="PRU00042"/>
    </source>
</evidence>
<reference evidence="8" key="1">
    <citation type="submission" date="2024-02" db="UniProtKB">
        <authorList>
            <consortium name="WormBaseParasite"/>
        </authorList>
    </citation>
    <scope>IDENTIFICATION</scope>
</reference>
<feature type="domain" description="C2H2-type" evidence="6">
    <location>
        <begin position="43"/>
        <end position="70"/>
    </location>
</feature>
<keyword evidence="1" id="KW-0479">Metal-binding</keyword>
<dbReference type="AlphaFoldDB" id="A0AAF3FD99"/>
<dbReference type="SUPFAM" id="SSF57667">
    <property type="entry name" value="beta-beta-alpha zinc fingers"/>
    <property type="match status" value="1"/>
</dbReference>
<evidence type="ECO:0000313" key="7">
    <source>
        <dbReference type="Proteomes" id="UP000887575"/>
    </source>
</evidence>
<dbReference type="SMART" id="SM00355">
    <property type="entry name" value="ZnF_C2H2"/>
    <property type="match status" value="4"/>
</dbReference>
<evidence type="ECO:0000313" key="8">
    <source>
        <dbReference type="WBParaSite" id="MBELARI_LOCUS4973"/>
    </source>
</evidence>
<dbReference type="PROSITE" id="PS50157">
    <property type="entry name" value="ZINC_FINGER_C2H2_2"/>
    <property type="match status" value="1"/>
</dbReference>
<dbReference type="Pfam" id="PF00096">
    <property type="entry name" value="zf-C2H2"/>
    <property type="match status" value="1"/>
</dbReference>
<evidence type="ECO:0000259" key="6">
    <source>
        <dbReference type="PROSITE" id="PS50157"/>
    </source>
</evidence>
<keyword evidence="3 5" id="KW-0863">Zinc-finger</keyword>
<keyword evidence="4" id="KW-0862">Zinc</keyword>
<evidence type="ECO:0000256" key="3">
    <source>
        <dbReference type="ARBA" id="ARBA00022771"/>
    </source>
</evidence>
<organism evidence="7 8">
    <name type="scientific">Mesorhabditis belari</name>
    <dbReference type="NCBI Taxonomy" id="2138241"/>
    <lineage>
        <taxon>Eukaryota</taxon>
        <taxon>Metazoa</taxon>
        <taxon>Ecdysozoa</taxon>
        <taxon>Nematoda</taxon>
        <taxon>Chromadorea</taxon>
        <taxon>Rhabditida</taxon>
        <taxon>Rhabditina</taxon>
        <taxon>Rhabditomorpha</taxon>
        <taxon>Rhabditoidea</taxon>
        <taxon>Rhabditidae</taxon>
        <taxon>Mesorhabditinae</taxon>
        <taxon>Mesorhabditis</taxon>
    </lineage>
</organism>
<proteinExistence type="predicted"/>
<evidence type="ECO:0000256" key="4">
    <source>
        <dbReference type="ARBA" id="ARBA00022833"/>
    </source>
</evidence>
<protein>
    <submittedName>
        <fullName evidence="8">C2H2-type domain-containing protein</fullName>
    </submittedName>
</protein>
<keyword evidence="7" id="KW-1185">Reference proteome</keyword>
<name>A0AAF3FD99_9BILA</name>
<dbReference type="PANTHER" id="PTHR24379:SF121">
    <property type="entry name" value="C2H2-TYPE DOMAIN-CONTAINING PROTEIN"/>
    <property type="match status" value="1"/>
</dbReference>
<evidence type="ECO:0000256" key="1">
    <source>
        <dbReference type="ARBA" id="ARBA00022723"/>
    </source>
</evidence>
<dbReference type="Gene3D" id="3.30.160.60">
    <property type="entry name" value="Classic Zinc Finger"/>
    <property type="match status" value="2"/>
</dbReference>
<dbReference type="InterPro" id="IPR013087">
    <property type="entry name" value="Znf_C2H2_type"/>
</dbReference>
<sequence length="294" mass="33624">MSKVVESWSAGPSTINAIKVDGSSTSPGNPLISPNSLVSRRRWQCTICNKMLSSKRSYDEHMNIHNNVRPHQCPDCPYAAASQMTVRRHRLRNHVEKHNWGYQCPYCQDKFMEPASYTNHVAARHPNRSCTFGCPICMWTCRCARYFKEHVEKHVVTRVWPQGDLEELYEDQLQRFLVDDEFGNGFRYLSTKESDVPKRKAESLVTQITRKEASDFFKEPLKLPKGSEEALANIKLRPERRLPVRSIILPPPPPIQLISGDTEWVGTEVTIEDTDKTGRGHIFPNGCVDGLDLD</sequence>
<keyword evidence="2" id="KW-0677">Repeat</keyword>
<dbReference type="PROSITE" id="PS00028">
    <property type="entry name" value="ZINC_FINGER_C2H2_1"/>
    <property type="match status" value="2"/>
</dbReference>
<dbReference type="InterPro" id="IPR036236">
    <property type="entry name" value="Znf_C2H2_sf"/>
</dbReference>